<organism evidence="1 2">
    <name type="scientific">Ladona fulva</name>
    <name type="common">Scarce chaser dragonfly</name>
    <name type="synonym">Libellula fulva</name>
    <dbReference type="NCBI Taxonomy" id="123851"/>
    <lineage>
        <taxon>Eukaryota</taxon>
        <taxon>Metazoa</taxon>
        <taxon>Ecdysozoa</taxon>
        <taxon>Arthropoda</taxon>
        <taxon>Hexapoda</taxon>
        <taxon>Insecta</taxon>
        <taxon>Pterygota</taxon>
        <taxon>Palaeoptera</taxon>
        <taxon>Odonata</taxon>
        <taxon>Epiprocta</taxon>
        <taxon>Anisoptera</taxon>
        <taxon>Libelluloidea</taxon>
        <taxon>Libellulidae</taxon>
        <taxon>Ladona</taxon>
    </lineage>
</organism>
<name>A0A8K0KG06_LADFU</name>
<accession>A0A8K0KG06</accession>
<gene>
    <name evidence="1" type="ORF">J437_LFUL014638</name>
</gene>
<evidence type="ECO:0000313" key="2">
    <source>
        <dbReference type="Proteomes" id="UP000792457"/>
    </source>
</evidence>
<protein>
    <submittedName>
        <fullName evidence="1">Uncharacterized protein</fullName>
    </submittedName>
</protein>
<reference evidence="1" key="2">
    <citation type="submission" date="2017-10" db="EMBL/GenBank/DDBJ databases">
        <title>Ladona fulva Genome sequencing and assembly.</title>
        <authorList>
            <person name="Murali S."/>
            <person name="Richards S."/>
            <person name="Bandaranaike D."/>
            <person name="Bellair M."/>
            <person name="Blankenburg K."/>
            <person name="Chao H."/>
            <person name="Dinh H."/>
            <person name="Doddapaneni H."/>
            <person name="Dugan-Rocha S."/>
            <person name="Elkadiri S."/>
            <person name="Gnanaolivu R."/>
            <person name="Hernandez B."/>
            <person name="Skinner E."/>
            <person name="Javaid M."/>
            <person name="Lee S."/>
            <person name="Li M."/>
            <person name="Ming W."/>
            <person name="Munidasa M."/>
            <person name="Muniz J."/>
            <person name="Nguyen L."/>
            <person name="Hughes D."/>
            <person name="Osuji N."/>
            <person name="Pu L.-L."/>
            <person name="Puazo M."/>
            <person name="Qu C."/>
            <person name="Quiroz J."/>
            <person name="Raj R."/>
            <person name="Weissenberger G."/>
            <person name="Xin Y."/>
            <person name="Zou X."/>
            <person name="Han Y."/>
            <person name="Worley K."/>
            <person name="Muzny D."/>
            <person name="Gibbs R."/>
        </authorList>
    </citation>
    <scope>NUCLEOTIDE SEQUENCE</scope>
    <source>
        <strain evidence="1">Sampled in the wild</strain>
    </source>
</reference>
<reference evidence="1" key="1">
    <citation type="submission" date="2013-04" db="EMBL/GenBank/DDBJ databases">
        <authorList>
            <person name="Qu J."/>
            <person name="Murali S.C."/>
            <person name="Bandaranaike D."/>
            <person name="Bellair M."/>
            <person name="Blankenburg K."/>
            <person name="Chao H."/>
            <person name="Dinh H."/>
            <person name="Doddapaneni H."/>
            <person name="Downs B."/>
            <person name="Dugan-Rocha S."/>
            <person name="Elkadiri S."/>
            <person name="Gnanaolivu R.D."/>
            <person name="Hernandez B."/>
            <person name="Javaid M."/>
            <person name="Jayaseelan J.C."/>
            <person name="Lee S."/>
            <person name="Li M."/>
            <person name="Ming W."/>
            <person name="Munidasa M."/>
            <person name="Muniz J."/>
            <person name="Nguyen L."/>
            <person name="Ongeri F."/>
            <person name="Osuji N."/>
            <person name="Pu L.-L."/>
            <person name="Puazo M."/>
            <person name="Qu C."/>
            <person name="Quiroz J."/>
            <person name="Raj R."/>
            <person name="Weissenberger G."/>
            <person name="Xin Y."/>
            <person name="Zou X."/>
            <person name="Han Y."/>
            <person name="Richards S."/>
            <person name="Worley K."/>
            <person name="Muzny D."/>
            <person name="Gibbs R."/>
        </authorList>
    </citation>
    <scope>NUCLEOTIDE SEQUENCE</scope>
    <source>
        <strain evidence="1">Sampled in the wild</strain>
    </source>
</reference>
<dbReference type="AlphaFoldDB" id="A0A8K0KG06"/>
<comment type="caution">
    <text evidence="1">The sequence shown here is derived from an EMBL/GenBank/DDBJ whole genome shotgun (WGS) entry which is preliminary data.</text>
</comment>
<dbReference type="Proteomes" id="UP000792457">
    <property type="component" value="Unassembled WGS sequence"/>
</dbReference>
<sequence length="217" mass="24740">MSGEWWLNKVGGSVCSTDWLWHSREDHTGKKETTTVLVYKRVVKSTKEAQDGKENDWLFSSSIQRQGESNDNHMQYFFRRIQAVGTGCKRPPWKVTIHTDGHAMPFQLDCSMDAMADNRAEDVIYVVQGPTPPLQSWLAIRDLQIINQNPREDGARARVQDFQVALGRTNCIKYVCSQVLSLMQWPPCIALLLCDQVCQELECMQQYSVISPVDKAS</sequence>
<proteinExistence type="predicted"/>
<dbReference type="EMBL" id="KZ308819">
    <property type="protein sequence ID" value="KAG8234496.1"/>
    <property type="molecule type" value="Genomic_DNA"/>
</dbReference>
<keyword evidence="2" id="KW-1185">Reference proteome</keyword>
<evidence type="ECO:0000313" key="1">
    <source>
        <dbReference type="EMBL" id="KAG8234496.1"/>
    </source>
</evidence>